<name>A0A1F2PKP4_9FIRM</name>
<organism evidence="1 2">
    <name type="scientific">Acetobacterium wieringae</name>
    <dbReference type="NCBI Taxonomy" id="52694"/>
    <lineage>
        <taxon>Bacteria</taxon>
        <taxon>Bacillati</taxon>
        <taxon>Bacillota</taxon>
        <taxon>Clostridia</taxon>
        <taxon>Eubacteriales</taxon>
        <taxon>Eubacteriaceae</taxon>
        <taxon>Acetobacterium</taxon>
    </lineage>
</organism>
<evidence type="ECO:0000313" key="1">
    <source>
        <dbReference type="EMBL" id="OFV71980.1"/>
    </source>
</evidence>
<dbReference type="AlphaFoldDB" id="A0A1F2PKP4"/>
<gene>
    <name evidence="1" type="ORF">ACWI_04540</name>
</gene>
<dbReference type="STRING" id="52694.ACWI_04540"/>
<proteinExistence type="predicted"/>
<dbReference type="SUPFAM" id="SSF55785">
    <property type="entry name" value="PYP-like sensor domain (PAS domain)"/>
    <property type="match status" value="1"/>
</dbReference>
<sequence length="94" mass="10815">MEKNTINDKIMMVNAQGIVLGASAACAEFLEQKLEQLNGIYILDLNFGLTLTQFLAYFEKIKKDHHFAFKTYFTNQANHMIHIDVRGIYVDSQE</sequence>
<dbReference type="RefSeq" id="WP_070369823.1">
    <property type="nucleotide sequence ID" value="NZ_LKEU01000013.1"/>
</dbReference>
<reference evidence="1 2" key="1">
    <citation type="submission" date="2015-09" db="EMBL/GenBank/DDBJ databases">
        <title>Genome sequence of Acetobacterium wieringae DSM 1911.</title>
        <authorList>
            <person name="Poehlein A."/>
            <person name="Bengelsdorf F.R."/>
            <person name="Schiel-Bengelsdorf B."/>
            <person name="Duerre P."/>
            <person name="Daniel R."/>
        </authorList>
    </citation>
    <scope>NUCLEOTIDE SEQUENCE [LARGE SCALE GENOMIC DNA]</scope>
    <source>
        <strain evidence="1 2">DSM 1911</strain>
    </source>
</reference>
<accession>A0A1F2PKP4</accession>
<dbReference type="InterPro" id="IPR035965">
    <property type="entry name" value="PAS-like_dom_sf"/>
</dbReference>
<evidence type="ECO:0000313" key="2">
    <source>
        <dbReference type="Proteomes" id="UP000176244"/>
    </source>
</evidence>
<protein>
    <submittedName>
        <fullName evidence="1">Uncharacterized protein</fullName>
    </submittedName>
</protein>
<dbReference type="Gene3D" id="3.30.450.20">
    <property type="entry name" value="PAS domain"/>
    <property type="match status" value="1"/>
</dbReference>
<dbReference type="Proteomes" id="UP000176244">
    <property type="component" value="Unassembled WGS sequence"/>
</dbReference>
<dbReference type="PROSITE" id="PS51257">
    <property type="entry name" value="PROKAR_LIPOPROTEIN"/>
    <property type="match status" value="1"/>
</dbReference>
<comment type="caution">
    <text evidence="1">The sequence shown here is derived from an EMBL/GenBank/DDBJ whole genome shotgun (WGS) entry which is preliminary data.</text>
</comment>
<dbReference type="OrthoDB" id="9918002at2"/>
<dbReference type="EMBL" id="LKEU01000013">
    <property type="protein sequence ID" value="OFV71980.1"/>
    <property type="molecule type" value="Genomic_DNA"/>
</dbReference>